<evidence type="ECO:0000313" key="2">
    <source>
        <dbReference type="Proteomes" id="UP000011115"/>
    </source>
</evidence>
<dbReference type="Proteomes" id="UP000011115">
    <property type="component" value="Unassembled WGS sequence"/>
</dbReference>
<reference evidence="2" key="1">
    <citation type="journal article" date="2011" name="Nature">
        <title>Genome sequence and analysis of the tuber crop potato.</title>
        <authorList>
            <consortium name="The Potato Genome Sequencing Consortium"/>
        </authorList>
    </citation>
    <scope>NUCLEOTIDE SEQUENCE [LARGE SCALE GENOMIC DNA]</scope>
    <source>
        <strain evidence="2">cv. DM1-3 516 R44</strain>
    </source>
</reference>
<protein>
    <submittedName>
        <fullName evidence="1">Uncharacterized protein</fullName>
    </submittedName>
</protein>
<dbReference type="Gramene" id="PGSC0003DMT400028114">
    <property type="protein sequence ID" value="PGSC0003DMT400028114"/>
    <property type="gene ID" value="PGSC0003DMG400010845"/>
</dbReference>
<dbReference type="InParanoid" id="M1AQQ9"/>
<dbReference type="HOGENOM" id="CLU_3072410_0_0_1"/>
<dbReference type="EnsemblPlants" id="PGSC0003DMT400028114">
    <property type="protein sequence ID" value="PGSC0003DMT400028114"/>
    <property type="gene ID" value="PGSC0003DMG400010845"/>
</dbReference>
<dbReference type="PaxDb" id="4113-PGSC0003DMT400028114"/>
<reference evidence="1" key="2">
    <citation type="submission" date="2015-06" db="UniProtKB">
        <authorList>
            <consortium name="EnsemblPlants"/>
        </authorList>
    </citation>
    <scope>IDENTIFICATION</scope>
    <source>
        <strain evidence="1">DM1-3 516 R44</strain>
    </source>
</reference>
<name>M1AQQ9_SOLTU</name>
<evidence type="ECO:0000313" key="1">
    <source>
        <dbReference type="EnsemblPlants" id="PGSC0003DMT400028114"/>
    </source>
</evidence>
<dbReference type="AlphaFoldDB" id="M1AQQ9"/>
<accession>M1AQQ9</accession>
<keyword evidence="2" id="KW-1185">Reference proteome</keyword>
<proteinExistence type="predicted"/>
<sequence>MEFVDLERKISGVRHIRRKNNLASSILGFPPSSSLYDSKFLGLSSFQFLFGCA</sequence>
<organism evidence="1 2">
    <name type="scientific">Solanum tuberosum</name>
    <name type="common">Potato</name>
    <dbReference type="NCBI Taxonomy" id="4113"/>
    <lineage>
        <taxon>Eukaryota</taxon>
        <taxon>Viridiplantae</taxon>
        <taxon>Streptophyta</taxon>
        <taxon>Embryophyta</taxon>
        <taxon>Tracheophyta</taxon>
        <taxon>Spermatophyta</taxon>
        <taxon>Magnoliopsida</taxon>
        <taxon>eudicotyledons</taxon>
        <taxon>Gunneridae</taxon>
        <taxon>Pentapetalae</taxon>
        <taxon>asterids</taxon>
        <taxon>lamiids</taxon>
        <taxon>Solanales</taxon>
        <taxon>Solanaceae</taxon>
        <taxon>Solanoideae</taxon>
        <taxon>Solaneae</taxon>
        <taxon>Solanum</taxon>
    </lineage>
</organism>